<reference evidence="2 3" key="1">
    <citation type="journal article" date="2015" name="Nature">
        <title>rRNA introns, odd ribosomes, and small enigmatic genomes across a large radiation of phyla.</title>
        <authorList>
            <person name="Brown C.T."/>
            <person name="Hug L.A."/>
            <person name="Thomas B.C."/>
            <person name="Sharon I."/>
            <person name="Castelle C.J."/>
            <person name="Singh A."/>
            <person name="Wilkins M.J."/>
            <person name="Williams K.H."/>
            <person name="Banfield J.F."/>
        </authorList>
    </citation>
    <scope>NUCLEOTIDE SEQUENCE [LARGE SCALE GENOMIC DNA]</scope>
</reference>
<keyword evidence="1" id="KW-0812">Transmembrane</keyword>
<protein>
    <recommendedName>
        <fullName evidence="4">DUF5666 domain-containing protein</fullName>
    </recommendedName>
</protein>
<keyword evidence="1" id="KW-0472">Membrane</keyword>
<accession>A0A0G2A399</accession>
<sequence>MPAPQQIIKILAASFGVALAVIAVLMYFLLKGPLPAPAIGERTPPTDVPHYDSTVDKSIGGVVISVVDNQLTVGSGVQGSATINTTIRIDRNTILLRQTTKKDPAVYKKEMDAFLAKIDRLPQSSIVYIAPSMYVEENISLTDIKVGETVGVYAQPISGSQDMLATSVEVLLPPWK</sequence>
<gene>
    <name evidence="2" type="ORF">UY83_C0010G0005</name>
</gene>
<proteinExistence type="predicted"/>
<evidence type="ECO:0008006" key="4">
    <source>
        <dbReference type="Google" id="ProtNLM"/>
    </source>
</evidence>
<organism evidence="2 3">
    <name type="scientific">Candidatus Adlerbacteria bacterium GW2011_GWA1_54_10</name>
    <dbReference type="NCBI Taxonomy" id="1618605"/>
    <lineage>
        <taxon>Bacteria</taxon>
        <taxon>Candidatus Adleribacteriota</taxon>
    </lineage>
</organism>
<evidence type="ECO:0000313" key="2">
    <source>
        <dbReference type="EMBL" id="KKW35337.1"/>
    </source>
</evidence>
<name>A0A0G2A399_9BACT</name>
<comment type="caution">
    <text evidence="2">The sequence shown here is derived from an EMBL/GenBank/DDBJ whole genome shotgun (WGS) entry which is preliminary data.</text>
</comment>
<evidence type="ECO:0000313" key="3">
    <source>
        <dbReference type="Proteomes" id="UP000034740"/>
    </source>
</evidence>
<keyword evidence="1" id="KW-1133">Transmembrane helix</keyword>
<evidence type="ECO:0000256" key="1">
    <source>
        <dbReference type="SAM" id="Phobius"/>
    </source>
</evidence>
<dbReference type="AlphaFoldDB" id="A0A0G2A399"/>
<dbReference type="EMBL" id="LCRO01000010">
    <property type="protein sequence ID" value="KKW35337.1"/>
    <property type="molecule type" value="Genomic_DNA"/>
</dbReference>
<feature type="transmembrane region" description="Helical" evidence="1">
    <location>
        <begin position="7"/>
        <end position="30"/>
    </location>
</feature>
<dbReference type="Proteomes" id="UP000034740">
    <property type="component" value="Unassembled WGS sequence"/>
</dbReference>